<reference evidence="1" key="1">
    <citation type="submission" date="2024-04" db="EMBL/GenBank/DDBJ databases">
        <authorList>
            <consortium name="Molecular Ecology Group"/>
        </authorList>
    </citation>
    <scope>NUCLEOTIDE SEQUENCE</scope>
</reference>
<evidence type="ECO:0000313" key="1">
    <source>
        <dbReference type="EMBL" id="CAL1686004.1"/>
    </source>
</evidence>
<protein>
    <submittedName>
        <fullName evidence="1">Uncharacterized protein</fullName>
    </submittedName>
</protein>
<proteinExistence type="predicted"/>
<gene>
    <name evidence="1" type="ORF">LPLAT_LOCUS11389</name>
</gene>
<dbReference type="Proteomes" id="UP001497644">
    <property type="component" value="Chromosome 6"/>
</dbReference>
<dbReference type="EMBL" id="OZ034829">
    <property type="protein sequence ID" value="CAL1686004.1"/>
    <property type="molecule type" value="Genomic_DNA"/>
</dbReference>
<name>A0AAV2NZF6_9HYME</name>
<keyword evidence="2" id="KW-1185">Reference proteome</keyword>
<sequence>MQNVNFACVESEDETRRRRESLLQSEDVSRSSRCKDVVSVGSYKSVPLSASVTRKRRACASLLPLLERVSGTSSLPNRCSIDYQASVAVAASPASHLSSNCRGEFLKTSDPRFTQLVIIWNISRHIIPFDIA</sequence>
<dbReference type="AlphaFoldDB" id="A0AAV2NZF6"/>
<accession>A0AAV2NZF6</accession>
<evidence type="ECO:0000313" key="2">
    <source>
        <dbReference type="Proteomes" id="UP001497644"/>
    </source>
</evidence>
<organism evidence="1 2">
    <name type="scientific">Lasius platythorax</name>
    <dbReference type="NCBI Taxonomy" id="488582"/>
    <lineage>
        <taxon>Eukaryota</taxon>
        <taxon>Metazoa</taxon>
        <taxon>Ecdysozoa</taxon>
        <taxon>Arthropoda</taxon>
        <taxon>Hexapoda</taxon>
        <taxon>Insecta</taxon>
        <taxon>Pterygota</taxon>
        <taxon>Neoptera</taxon>
        <taxon>Endopterygota</taxon>
        <taxon>Hymenoptera</taxon>
        <taxon>Apocrita</taxon>
        <taxon>Aculeata</taxon>
        <taxon>Formicoidea</taxon>
        <taxon>Formicidae</taxon>
        <taxon>Formicinae</taxon>
        <taxon>Lasius</taxon>
        <taxon>Lasius</taxon>
    </lineage>
</organism>